<dbReference type="SUPFAM" id="SSF88723">
    <property type="entry name" value="PIN domain-like"/>
    <property type="match status" value="1"/>
</dbReference>
<dbReference type="OrthoDB" id="9806424at2"/>
<dbReference type="GO" id="GO:0003677">
    <property type="term" value="F:DNA binding"/>
    <property type="evidence" value="ECO:0007669"/>
    <property type="project" value="UniProtKB-KW"/>
</dbReference>
<evidence type="ECO:0000259" key="4">
    <source>
        <dbReference type="SMART" id="SM00475"/>
    </source>
</evidence>
<dbReference type="InterPro" id="IPR008918">
    <property type="entry name" value="HhH2"/>
</dbReference>
<keyword evidence="1" id="KW-0540">Nuclease</keyword>
<dbReference type="FunFam" id="1.10.150.20:FF:000003">
    <property type="entry name" value="DNA polymerase I"/>
    <property type="match status" value="1"/>
</dbReference>
<keyword evidence="2" id="KW-0378">Hydrolase</keyword>
<dbReference type="PANTHER" id="PTHR42646">
    <property type="entry name" value="FLAP ENDONUCLEASE XNI"/>
    <property type="match status" value="1"/>
</dbReference>
<dbReference type="CDD" id="cd09859">
    <property type="entry name" value="PIN_53EXO"/>
    <property type="match status" value="1"/>
</dbReference>
<dbReference type="EMBL" id="QQAH01000002">
    <property type="protein sequence ID" value="RDD83044.1"/>
    <property type="molecule type" value="Genomic_DNA"/>
</dbReference>
<feature type="domain" description="5'-3' exonuclease" evidence="4">
    <location>
        <begin position="8"/>
        <end position="269"/>
    </location>
</feature>
<gene>
    <name evidence="5" type="ORF">DVJ77_04120</name>
</gene>
<evidence type="ECO:0000256" key="1">
    <source>
        <dbReference type="ARBA" id="ARBA00022722"/>
    </source>
</evidence>
<dbReference type="RefSeq" id="WP_114844158.1">
    <property type="nucleotide sequence ID" value="NZ_JBHSPE010000001.1"/>
</dbReference>
<reference evidence="5 6" key="1">
    <citation type="submission" date="2018-07" db="EMBL/GenBank/DDBJ databases">
        <title>Dyella tabacisoli L4-6T, whole genome shotgun sequence.</title>
        <authorList>
            <person name="Zhou X.-K."/>
            <person name="Li W.-J."/>
            <person name="Duan Y.-Q."/>
        </authorList>
    </citation>
    <scope>NUCLEOTIDE SEQUENCE [LARGE SCALE GENOMIC DNA]</scope>
    <source>
        <strain evidence="5 6">L4-6</strain>
    </source>
</reference>
<dbReference type="SMART" id="SM00279">
    <property type="entry name" value="HhH2"/>
    <property type="match status" value="1"/>
</dbReference>
<organism evidence="5 6">
    <name type="scientific">Dyella tabacisoli</name>
    <dbReference type="NCBI Taxonomy" id="2282381"/>
    <lineage>
        <taxon>Bacteria</taxon>
        <taxon>Pseudomonadati</taxon>
        <taxon>Pseudomonadota</taxon>
        <taxon>Gammaproteobacteria</taxon>
        <taxon>Lysobacterales</taxon>
        <taxon>Rhodanobacteraceae</taxon>
        <taxon>Dyella</taxon>
    </lineage>
</organism>
<dbReference type="CDD" id="cd09898">
    <property type="entry name" value="H3TH_53EXO"/>
    <property type="match status" value="1"/>
</dbReference>
<dbReference type="GO" id="GO:0017108">
    <property type="term" value="F:5'-flap endonuclease activity"/>
    <property type="evidence" value="ECO:0007669"/>
    <property type="project" value="InterPro"/>
</dbReference>
<keyword evidence="3" id="KW-0238">DNA-binding</keyword>
<dbReference type="InterPro" id="IPR038969">
    <property type="entry name" value="FEN"/>
</dbReference>
<dbReference type="InterPro" id="IPR036279">
    <property type="entry name" value="5-3_exonuclease_C_sf"/>
</dbReference>
<dbReference type="GO" id="GO:0033567">
    <property type="term" value="P:DNA replication, Okazaki fragment processing"/>
    <property type="evidence" value="ECO:0007669"/>
    <property type="project" value="InterPro"/>
</dbReference>
<evidence type="ECO:0000313" key="6">
    <source>
        <dbReference type="Proteomes" id="UP000253782"/>
    </source>
</evidence>
<dbReference type="InterPro" id="IPR020046">
    <property type="entry name" value="5-3_exonucl_a-hlix_arch_N"/>
</dbReference>
<proteinExistence type="predicted"/>
<keyword evidence="6" id="KW-1185">Reference proteome</keyword>
<evidence type="ECO:0000313" key="5">
    <source>
        <dbReference type="EMBL" id="RDD83044.1"/>
    </source>
</evidence>
<dbReference type="AlphaFoldDB" id="A0A369UQJ1"/>
<dbReference type="InterPro" id="IPR002421">
    <property type="entry name" value="5-3_exonuclease"/>
</dbReference>
<dbReference type="PANTHER" id="PTHR42646:SF2">
    <property type="entry name" value="5'-3' EXONUCLEASE FAMILY PROTEIN"/>
    <property type="match status" value="1"/>
</dbReference>
<accession>A0A369UQJ1</accession>
<comment type="caution">
    <text evidence="5">The sequence shown here is derived from an EMBL/GenBank/DDBJ whole genome shotgun (WGS) entry which is preliminary data.</text>
</comment>
<dbReference type="InterPro" id="IPR020045">
    <property type="entry name" value="DNA_polI_H3TH"/>
</dbReference>
<dbReference type="Pfam" id="PF01367">
    <property type="entry name" value="5_3_exonuc"/>
    <property type="match status" value="1"/>
</dbReference>
<protein>
    <submittedName>
        <fullName evidence="5">Exodeoxyribonuclease IX</fullName>
    </submittedName>
</protein>
<dbReference type="Pfam" id="PF02739">
    <property type="entry name" value="5_3_exonuc_N"/>
    <property type="match status" value="1"/>
</dbReference>
<dbReference type="Gene3D" id="1.10.150.20">
    <property type="entry name" value="5' to 3' exonuclease, C-terminal subdomain"/>
    <property type="match status" value="1"/>
</dbReference>
<dbReference type="Gene3D" id="3.40.50.1010">
    <property type="entry name" value="5'-nuclease"/>
    <property type="match status" value="1"/>
</dbReference>
<evidence type="ECO:0000256" key="2">
    <source>
        <dbReference type="ARBA" id="ARBA00022801"/>
    </source>
</evidence>
<dbReference type="SMART" id="SM00475">
    <property type="entry name" value="53EXOc"/>
    <property type="match status" value="1"/>
</dbReference>
<name>A0A369UQJ1_9GAMM</name>
<sequence>MNRLLPTAHLVDGSLYVFRAWHSMPDEFTDAEGHPANAVHGFTRFLCELLEKTKPEHIAVAFDASLTTSFRNAIYPAYKANRELPPPDLERQFVLCREVAEALGIVVLIDHSFEADDLIGSVLWNLRSQGFRSVIVSADKDFGQLLGEHDEQWDYGRGLRWGPAGVYEKLGVHPHQVADYLALCGDSVDNIPGVPGIGAKTAAALLAHFGDLDALLDRADEVAFLRLRGAASAAKKLREHGEDARMYRRLTRIALDAPVPDSADALRRQRSEWSRLEALCERLRFGPLTRTRLKALID</sequence>
<dbReference type="InterPro" id="IPR029060">
    <property type="entry name" value="PIN-like_dom_sf"/>
</dbReference>
<dbReference type="Proteomes" id="UP000253782">
    <property type="component" value="Unassembled WGS sequence"/>
</dbReference>
<evidence type="ECO:0000256" key="3">
    <source>
        <dbReference type="ARBA" id="ARBA00023125"/>
    </source>
</evidence>
<dbReference type="GO" id="GO:0008409">
    <property type="term" value="F:5'-3' exonuclease activity"/>
    <property type="evidence" value="ECO:0007669"/>
    <property type="project" value="InterPro"/>
</dbReference>
<dbReference type="SUPFAM" id="SSF47807">
    <property type="entry name" value="5' to 3' exonuclease, C-terminal subdomain"/>
    <property type="match status" value="1"/>
</dbReference>